<keyword evidence="10" id="KW-1185">Reference proteome</keyword>
<comment type="similarity">
    <text evidence="2">Belongs to the DoxX family.</text>
</comment>
<dbReference type="InterPro" id="IPR032808">
    <property type="entry name" value="DoxX"/>
</dbReference>
<feature type="signal peptide" evidence="8">
    <location>
        <begin position="1"/>
        <end position="21"/>
    </location>
</feature>
<keyword evidence="8" id="KW-0732">Signal</keyword>
<name>A0ABS5I8Y5_9PROT</name>
<proteinExistence type="inferred from homology"/>
<reference evidence="9 10" key="1">
    <citation type="submission" date="2021-04" db="EMBL/GenBank/DDBJ databases">
        <title>Magnetospirillum sulfuroxidans sp. nov., a facultative chemolithoautotrophic sulfur-oxidizing alphaproteobacterium isolated from freshwater sediment and proposals for Paramagetospirillum gen. nov., and Magnetospirillaceae fam. nov.</title>
        <authorList>
            <person name="Koziaeva V."/>
            <person name="Geelhoed J.S."/>
            <person name="Sorokin D.Y."/>
            <person name="Grouzdev D.S."/>
        </authorList>
    </citation>
    <scope>NUCLEOTIDE SEQUENCE [LARGE SCALE GENOMIC DNA]</scope>
    <source>
        <strain evidence="9 10">J10</strain>
    </source>
</reference>
<sequence length="156" mass="16137">MNTLSSRAASPVLPFLAPVYAALSPLTDPLLRVAAGLFLVPHGAQKLFGWFGGYGLGATDQFFQTKLGLPAGVALAAGLIEFFGGLALALGLFTRPAAALATGLLLVAAIQVHLGAGFFWTSGGFEYPLLWGIVTLAYAIRGGGRYSIDALIGKEI</sequence>
<dbReference type="PANTHER" id="PTHR33452:SF1">
    <property type="entry name" value="INNER MEMBRANE PROTEIN YPHA-RELATED"/>
    <property type="match status" value="1"/>
</dbReference>
<dbReference type="EMBL" id="JAGTUF010000001">
    <property type="protein sequence ID" value="MBR9970726.1"/>
    <property type="molecule type" value="Genomic_DNA"/>
</dbReference>
<feature type="transmembrane region" description="Helical" evidence="7">
    <location>
        <begin position="71"/>
        <end position="93"/>
    </location>
</feature>
<keyword evidence="6 7" id="KW-0472">Membrane</keyword>
<evidence type="ECO:0000256" key="3">
    <source>
        <dbReference type="ARBA" id="ARBA00022475"/>
    </source>
</evidence>
<keyword evidence="4 7" id="KW-0812">Transmembrane</keyword>
<gene>
    <name evidence="9" type="ORF">KEC16_03235</name>
</gene>
<dbReference type="PANTHER" id="PTHR33452">
    <property type="entry name" value="OXIDOREDUCTASE CATD-RELATED"/>
    <property type="match status" value="1"/>
</dbReference>
<evidence type="ECO:0000256" key="1">
    <source>
        <dbReference type="ARBA" id="ARBA00004651"/>
    </source>
</evidence>
<keyword evidence="5 7" id="KW-1133">Transmembrane helix</keyword>
<protein>
    <submittedName>
        <fullName evidence="9">DoxX family protein</fullName>
    </submittedName>
</protein>
<organism evidence="9 10">
    <name type="scientific">Magnetospirillum sulfuroxidans</name>
    <dbReference type="NCBI Taxonomy" id="611300"/>
    <lineage>
        <taxon>Bacteria</taxon>
        <taxon>Pseudomonadati</taxon>
        <taxon>Pseudomonadota</taxon>
        <taxon>Alphaproteobacteria</taxon>
        <taxon>Rhodospirillales</taxon>
        <taxon>Rhodospirillaceae</taxon>
        <taxon>Magnetospirillum</taxon>
    </lineage>
</organism>
<feature type="chain" id="PRO_5046820142" evidence="8">
    <location>
        <begin position="22"/>
        <end position="156"/>
    </location>
</feature>
<dbReference type="RefSeq" id="WP_211546192.1">
    <property type="nucleotide sequence ID" value="NZ_JAGTUF010000001.1"/>
</dbReference>
<evidence type="ECO:0000313" key="9">
    <source>
        <dbReference type="EMBL" id="MBR9970726.1"/>
    </source>
</evidence>
<keyword evidence="3" id="KW-1003">Cell membrane</keyword>
<evidence type="ECO:0000256" key="6">
    <source>
        <dbReference type="ARBA" id="ARBA00023136"/>
    </source>
</evidence>
<feature type="transmembrane region" description="Helical" evidence="7">
    <location>
        <begin position="100"/>
        <end position="121"/>
    </location>
</feature>
<dbReference type="Pfam" id="PF07681">
    <property type="entry name" value="DoxX"/>
    <property type="match status" value="1"/>
</dbReference>
<accession>A0ABS5I8Y5</accession>
<evidence type="ECO:0000313" key="10">
    <source>
        <dbReference type="Proteomes" id="UP000680714"/>
    </source>
</evidence>
<comment type="caution">
    <text evidence="9">The sequence shown here is derived from an EMBL/GenBank/DDBJ whole genome shotgun (WGS) entry which is preliminary data.</text>
</comment>
<dbReference type="Proteomes" id="UP000680714">
    <property type="component" value="Unassembled WGS sequence"/>
</dbReference>
<evidence type="ECO:0000256" key="8">
    <source>
        <dbReference type="SAM" id="SignalP"/>
    </source>
</evidence>
<evidence type="ECO:0000256" key="7">
    <source>
        <dbReference type="SAM" id="Phobius"/>
    </source>
</evidence>
<comment type="subcellular location">
    <subcellularLocation>
        <location evidence="1">Cell membrane</location>
        <topology evidence="1">Multi-pass membrane protein</topology>
    </subcellularLocation>
</comment>
<feature type="transmembrane region" description="Helical" evidence="7">
    <location>
        <begin position="127"/>
        <end position="144"/>
    </location>
</feature>
<evidence type="ECO:0000256" key="4">
    <source>
        <dbReference type="ARBA" id="ARBA00022692"/>
    </source>
</evidence>
<dbReference type="InterPro" id="IPR051907">
    <property type="entry name" value="DoxX-like_oxidoreductase"/>
</dbReference>
<evidence type="ECO:0000256" key="2">
    <source>
        <dbReference type="ARBA" id="ARBA00006679"/>
    </source>
</evidence>
<evidence type="ECO:0000256" key="5">
    <source>
        <dbReference type="ARBA" id="ARBA00022989"/>
    </source>
</evidence>